<proteinExistence type="predicted"/>
<dbReference type="EMBL" id="MNUE01000046">
    <property type="protein sequence ID" value="OJD31630.1"/>
    <property type="molecule type" value="Genomic_DNA"/>
</dbReference>
<accession>A0A1J9QRQ4</accession>
<comment type="caution">
    <text evidence="1">The sequence shown here is derived from an EMBL/GenBank/DDBJ whole genome shotgun (WGS) entry which is preliminary data.</text>
</comment>
<dbReference type="PANTHER" id="PTHR39153:SF1">
    <property type="entry name" value="AGR244WP"/>
    <property type="match status" value="1"/>
</dbReference>
<dbReference type="OrthoDB" id="3979469at2759"/>
<evidence type="ECO:0000313" key="1">
    <source>
        <dbReference type="EMBL" id="OJD31630.1"/>
    </source>
</evidence>
<dbReference type="Proteomes" id="UP000183809">
    <property type="component" value="Unassembled WGS sequence"/>
</dbReference>
<evidence type="ECO:0000313" key="2">
    <source>
        <dbReference type="Proteomes" id="UP000183809"/>
    </source>
</evidence>
<name>A0A1J9QRQ4_9PEZI</name>
<organism evidence="1 2">
    <name type="scientific">Diplodia corticola</name>
    <dbReference type="NCBI Taxonomy" id="236234"/>
    <lineage>
        <taxon>Eukaryota</taxon>
        <taxon>Fungi</taxon>
        <taxon>Dikarya</taxon>
        <taxon>Ascomycota</taxon>
        <taxon>Pezizomycotina</taxon>
        <taxon>Dothideomycetes</taxon>
        <taxon>Dothideomycetes incertae sedis</taxon>
        <taxon>Botryosphaeriales</taxon>
        <taxon>Botryosphaeriaceae</taxon>
        <taxon>Diplodia</taxon>
    </lineage>
</organism>
<gene>
    <name evidence="1" type="ORF">BKCO1_4600052</name>
</gene>
<sequence>MRTHASLERDEEINTAAWVAARGAAVGAAKWGIASAVLGGAGYIFSPIYRGLTIQFKVFLQMSGMTFGSIVEADRRLISHEQFVRAQKRLARDAEVWRRYEEEFEELGTPGVAAESKTVMTEHLVLEPTATPAILALLISAPMPNGSHLM</sequence>
<dbReference type="InterPro" id="IPR038882">
    <property type="entry name" value="Rcf3"/>
</dbReference>
<reference evidence="1 2" key="1">
    <citation type="submission" date="2016-10" db="EMBL/GenBank/DDBJ databases">
        <title>Proteomics and genomics reveal pathogen-plant mechanisms compatible with a hemibiotrophic lifestyle of Diplodia corticola.</title>
        <authorList>
            <person name="Fernandes I."/>
            <person name="De Jonge R."/>
            <person name="Van De Peer Y."/>
            <person name="Devreese B."/>
            <person name="Alves A."/>
            <person name="Esteves A.C."/>
        </authorList>
    </citation>
    <scope>NUCLEOTIDE SEQUENCE [LARGE SCALE GENOMIC DNA]</scope>
    <source>
        <strain evidence="1 2">CBS 112549</strain>
    </source>
</reference>
<dbReference type="RefSeq" id="XP_020127890.1">
    <property type="nucleotide sequence ID" value="XM_020276312.1"/>
</dbReference>
<dbReference type="GeneID" id="31016573"/>
<dbReference type="AlphaFoldDB" id="A0A1J9QRQ4"/>
<dbReference type="PANTHER" id="PTHR39153">
    <property type="entry name" value="AGR244WP"/>
    <property type="match status" value="1"/>
</dbReference>
<protein>
    <submittedName>
        <fullName evidence="1">Imidazoleglycerol-phosphate dehydratase protein</fullName>
    </submittedName>
</protein>
<keyword evidence="2" id="KW-1185">Reference proteome</keyword>